<keyword evidence="2" id="KW-1133">Transmembrane helix</keyword>
<keyword evidence="2" id="KW-0812">Transmembrane</keyword>
<accession>A0A928Y4I3</accession>
<gene>
    <name evidence="3" type="ORF">HS096_00610</name>
</gene>
<organism evidence="3 4">
    <name type="scientific">candidate division WWE3 bacterium</name>
    <dbReference type="NCBI Taxonomy" id="2053526"/>
    <lineage>
        <taxon>Bacteria</taxon>
        <taxon>Katanobacteria</taxon>
    </lineage>
</organism>
<reference evidence="3" key="1">
    <citation type="submission" date="2020-05" db="EMBL/GenBank/DDBJ databases">
        <title>High-Quality Genomes of Partial-Nitritation/Anammox System by Hierarchical Clustering Based Hybrid Assembly.</title>
        <authorList>
            <person name="Liu L."/>
            <person name="Wang Y."/>
            <person name="Che Y."/>
            <person name="Chen Y."/>
            <person name="Xia Y."/>
            <person name="Luo R."/>
            <person name="Cheng S.H."/>
            <person name="Zheng C."/>
            <person name="Zhang T."/>
        </authorList>
    </citation>
    <scope>NUCLEOTIDE SEQUENCE</scope>
    <source>
        <strain evidence="3">H1_PAT1</strain>
    </source>
</reference>
<protein>
    <submittedName>
        <fullName evidence="3">Uncharacterized protein</fullName>
    </submittedName>
</protein>
<feature type="transmembrane region" description="Helical" evidence="2">
    <location>
        <begin position="43"/>
        <end position="59"/>
    </location>
</feature>
<feature type="transmembrane region" description="Helical" evidence="2">
    <location>
        <begin position="12"/>
        <end position="31"/>
    </location>
</feature>
<keyword evidence="2" id="KW-0472">Membrane</keyword>
<dbReference type="AlphaFoldDB" id="A0A928Y4I3"/>
<dbReference type="EMBL" id="JABTTY010000001">
    <property type="protein sequence ID" value="MBE7524890.1"/>
    <property type="molecule type" value="Genomic_DNA"/>
</dbReference>
<evidence type="ECO:0000313" key="3">
    <source>
        <dbReference type="EMBL" id="MBE7524890.1"/>
    </source>
</evidence>
<dbReference type="Proteomes" id="UP000710385">
    <property type="component" value="Unassembled WGS sequence"/>
</dbReference>
<comment type="caution">
    <text evidence="3">The sequence shown here is derived from an EMBL/GenBank/DDBJ whole genome shotgun (WGS) entry which is preliminary data.</text>
</comment>
<sequence>MNQTTKRIPWIMIMLFVFGVASLMMDIADIAAGRVDANRHIPFLYPVITGIFAWMVWYIDRFPETRKTGVVRTERRGQALNGRAGGSDRGTP</sequence>
<evidence type="ECO:0000256" key="2">
    <source>
        <dbReference type="SAM" id="Phobius"/>
    </source>
</evidence>
<name>A0A928Y4I3_UNCKA</name>
<evidence type="ECO:0000313" key="4">
    <source>
        <dbReference type="Proteomes" id="UP000710385"/>
    </source>
</evidence>
<proteinExistence type="predicted"/>
<feature type="region of interest" description="Disordered" evidence="1">
    <location>
        <begin position="70"/>
        <end position="92"/>
    </location>
</feature>
<evidence type="ECO:0000256" key="1">
    <source>
        <dbReference type="SAM" id="MobiDB-lite"/>
    </source>
</evidence>
<feature type="compositionally biased region" description="Gly residues" evidence="1">
    <location>
        <begin position="83"/>
        <end position="92"/>
    </location>
</feature>